<comment type="caution">
    <text evidence="1">The sequence shown here is derived from an EMBL/GenBank/DDBJ whole genome shotgun (WGS) entry which is preliminary data.</text>
</comment>
<dbReference type="Proteomes" id="UP000176815">
    <property type="component" value="Unassembled WGS sequence"/>
</dbReference>
<name>A0A1F4X694_UNCKA</name>
<evidence type="ECO:0000313" key="2">
    <source>
        <dbReference type="Proteomes" id="UP000176815"/>
    </source>
</evidence>
<dbReference type="AlphaFoldDB" id="A0A1F4X694"/>
<evidence type="ECO:0000313" key="1">
    <source>
        <dbReference type="EMBL" id="OGC77182.1"/>
    </source>
</evidence>
<reference evidence="1 2" key="1">
    <citation type="journal article" date="2016" name="Nat. Commun.">
        <title>Thousands of microbial genomes shed light on interconnected biogeochemical processes in an aquifer system.</title>
        <authorList>
            <person name="Anantharaman K."/>
            <person name="Brown C.T."/>
            <person name="Hug L.A."/>
            <person name="Sharon I."/>
            <person name="Castelle C.J."/>
            <person name="Probst A.J."/>
            <person name="Thomas B.C."/>
            <person name="Singh A."/>
            <person name="Wilkins M.J."/>
            <person name="Karaoz U."/>
            <person name="Brodie E.L."/>
            <person name="Williams K.H."/>
            <person name="Hubbard S.S."/>
            <person name="Banfield J.F."/>
        </authorList>
    </citation>
    <scope>NUCLEOTIDE SEQUENCE [LARGE SCALE GENOMIC DNA]</scope>
</reference>
<sequence>MTQIIYCPIIDPVKINRAYAGKPGKCMCGCSGKYYEADSPIVKRIAGYVSACENVEMQKSRNGGEFIYTAIIGGRQYTIYVSI</sequence>
<accession>A0A1F4X694</accession>
<proteinExistence type="predicted"/>
<organism evidence="1 2">
    <name type="scientific">candidate division WWE3 bacterium RIFOXYD1_FULL_39_9</name>
    <dbReference type="NCBI Taxonomy" id="1802649"/>
    <lineage>
        <taxon>Bacteria</taxon>
        <taxon>Katanobacteria</taxon>
    </lineage>
</organism>
<gene>
    <name evidence="1" type="ORF">A2619_01095</name>
</gene>
<protein>
    <submittedName>
        <fullName evidence="1">Uncharacterized protein</fullName>
    </submittedName>
</protein>
<dbReference type="EMBL" id="MEWG01000025">
    <property type="protein sequence ID" value="OGC77182.1"/>
    <property type="molecule type" value="Genomic_DNA"/>
</dbReference>